<keyword evidence="1" id="KW-0812">Transmembrane</keyword>
<dbReference type="Proteomes" id="UP000615455">
    <property type="component" value="Unassembled WGS sequence"/>
</dbReference>
<sequence>MNQPQAIKRFLKQLDIQLMVLPALAFIIVFSYIPIYGLLGITVVSSSATVSFALSPFTIFGRKPPLSRDSPRWRRKIL</sequence>
<accession>A0ABQ1EQP2</accession>
<gene>
    <name evidence="2" type="ORF">GCM10008018_30930</name>
</gene>
<proteinExistence type="predicted"/>
<evidence type="ECO:0000313" key="3">
    <source>
        <dbReference type="Proteomes" id="UP000615455"/>
    </source>
</evidence>
<keyword evidence="1" id="KW-0472">Membrane</keyword>
<name>A0ABQ1EQP2_9BACL</name>
<reference evidence="3" key="1">
    <citation type="journal article" date="2019" name="Int. J. Syst. Evol. Microbiol.">
        <title>The Global Catalogue of Microorganisms (GCM) 10K type strain sequencing project: providing services to taxonomists for standard genome sequencing and annotation.</title>
        <authorList>
            <consortium name="The Broad Institute Genomics Platform"/>
            <consortium name="The Broad Institute Genome Sequencing Center for Infectious Disease"/>
            <person name="Wu L."/>
            <person name="Ma J."/>
        </authorList>
    </citation>
    <scope>NUCLEOTIDE SEQUENCE [LARGE SCALE GENOMIC DNA]</scope>
    <source>
        <strain evidence="3">CGMCC 1.15043</strain>
    </source>
</reference>
<evidence type="ECO:0000313" key="2">
    <source>
        <dbReference type="EMBL" id="GFZ82845.1"/>
    </source>
</evidence>
<keyword evidence="3" id="KW-1185">Reference proteome</keyword>
<dbReference type="EMBL" id="BMHE01000014">
    <property type="protein sequence ID" value="GFZ82845.1"/>
    <property type="molecule type" value="Genomic_DNA"/>
</dbReference>
<comment type="caution">
    <text evidence="2">The sequence shown here is derived from an EMBL/GenBank/DDBJ whole genome shotgun (WGS) entry which is preliminary data.</text>
</comment>
<feature type="transmembrane region" description="Helical" evidence="1">
    <location>
        <begin position="16"/>
        <end position="33"/>
    </location>
</feature>
<protein>
    <submittedName>
        <fullName evidence="2">Uncharacterized protein</fullName>
    </submittedName>
</protein>
<evidence type="ECO:0000256" key="1">
    <source>
        <dbReference type="SAM" id="Phobius"/>
    </source>
</evidence>
<keyword evidence="1" id="KW-1133">Transmembrane helix</keyword>
<organism evidence="2 3">
    <name type="scientific">Paenibacillus marchantiophytorum</name>
    <dbReference type="NCBI Taxonomy" id="1619310"/>
    <lineage>
        <taxon>Bacteria</taxon>
        <taxon>Bacillati</taxon>
        <taxon>Bacillota</taxon>
        <taxon>Bacilli</taxon>
        <taxon>Bacillales</taxon>
        <taxon>Paenibacillaceae</taxon>
        <taxon>Paenibacillus</taxon>
    </lineage>
</organism>